<name>A0A429FZG2_9CREN</name>
<reference evidence="2 3" key="1">
    <citation type="submission" date="2018-10" db="EMBL/GenBank/DDBJ databases">
        <title>Co-occurring genomic capacity for anaerobic methane metabolism and dissimilatory sulfite reduction discovered in the Korarchaeota.</title>
        <authorList>
            <person name="Mckay L.J."/>
            <person name="Dlakic M."/>
            <person name="Fields M.W."/>
            <person name="Delmont T.O."/>
            <person name="Eren A.M."/>
            <person name="Jay Z.J."/>
            <person name="Klingelsmith K.B."/>
            <person name="Rusch D.B."/>
            <person name="Inskeep W.P."/>
        </authorList>
    </citation>
    <scope>NUCLEOTIDE SEQUENCE [LARGE SCALE GENOMIC DNA]</scope>
    <source>
        <strain evidence="2 3">WS</strain>
    </source>
</reference>
<accession>A0A429FZG2</accession>
<feature type="transmembrane region" description="Helical" evidence="1">
    <location>
        <begin position="68"/>
        <end position="91"/>
    </location>
</feature>
<keyword evidence="1" id="KW-0472">Membrane</keyword>
<evidence type="ECO:0000256" key="1">
    <source>
        <dbReference type="SAM" id="Phobius"/>
    </source>
</evidence>
<sequence length="97" mass="10562">MEVERAVYLTLTVGMIMSFSLLSIGILLDLLGVKIYSTFILAGTLILVLTPMVRVVAAIIAFSSSREFYNAAIATIVLFFMILGILFGFVLRIIPSG</sequence>
<evidence type="ECO:0000313" key="3">
    <source>
        <dbReference type="Proteomes" id="UP000278149"/>
    </source>
</evidence>
<dbReference type="EMBL" id="RCOR01000051">
    <property type="protein sequence ID" value="RSN66973.1"/>
    <property type="molecule type" value="Genomic_DNA"/>
</dbReference>
<dbReference type="Proteomes" id="UP000278149">
    <property type="component" value="Unassembled WGS sequence"/>
</dbReference>
<dbReference type="Pfam" id="PF07843">
    <property type="entry name" value="DUF1634"/>
    <property type="match status" value="1"/>
</dbReference>
<organism evidence="2 3">
    <name type="scientific">Candidatus Korarchaeum cryptofilum</name>
    <dbReference type="NCBI Taxonomy" id="498846"/>
    <lineage>
        <taxon>Archaea</taxon>
        <taxon>Thermoproteota</taxon>
        <taxon>Candidatus Korarchaeia</taxon>
        <taxon>Candidatus Korarchaeales</taxon>
        <taxon>Candidatus Korarchaeaceae</taxon>
        <taxon>Candidatus Korarchaeum</taxon>
    </lineage>
</organism>
<gene>
    <name evidence="2" type="ORF">D9Q81_09460</name>
</gene>
<evidence type="ECO:0000313" key="2">
    <source>
        <dbReference type="EMBL" id="RSN66973.1"/>
    </source>
</evidence>
<protein>
    <submittedName>
        <fullName evidence="2">DUF1634 domain-containing protein</fullName>
    </submittedName>
</protein>
<keyword evidence="1" id="KW-1133">Transmembrane helix</keyword>
<dbReference type="AlphaFoldDB" id="A0A429FZG2"/>
<dbReference type="RefSeq" id="WP_125743082.1">
    <property type="nucleotide sequence ID" value="NZ_RCOR01000051.1"/>
</dbReference>
<feature type="transmembrane region" description="Helical" evidence="1">
    <location>
        <begin position="40"/>
        <end position="62"/>
    </location>
</feature>
<feature type="transmembrane region" description="Helical" evidence="1">
    <location>
        <begin position="6"/>
        <end position="28"/>
    </location>
</feature>
<comment type="caution">
    <text evidence="2">The sequence shown here is derived from an EMBL/GenBank/DDBJ whole genome shotgun (WGS) entry which is preliminary data.</text>
</comment>
<proteinExistence type="predicted"/>
<dbReference type="InterPro" id="IPR012861">
    <property type="entry name" value="DUF1634"/>
</dbReference>
<keyword evidence="1" id="KW-0812">Transmembrane</keyword>